<dbReference type="InterPro" id="IPR036754">
    <property type="entry name" value="YbaK/aa-tRNA-synt-asso_dom_sf"/>
</dbReference>
<accession>A0A8J3CFX6</accession>
<dbReference type="PANTHER" id="PTHR30411:SF1">
    <property type="entry name" value="CYTOPLASMIC PROTEIN"/>
    <property type="match status" value="1"/>
</dbReference>
<evidence type="ECO:0000313" key="2">
    <source>
        <dbReference type="EMBL" id="GGM69559.1"/>
    </source>
</evidence>
<proteinExistence type="predicted"/>
<reference evidence="2" key="1">
    <citation type="journal article" date="2014" name="Int. J. Syst. Evol. Microbiol.">
        <title>Complete genome sequence of Corynebacterium casei LMG S-19264T (=DSM 44701T), isolated from a smear-ripened cheese.</title>
        <authorList>
            <consortium name="US DOE Joint Genome Institute (JGI-PGF)"/>
            <person name="Walter F."/>
            <person name="Albersmeier A."/>
            <person name="Kalinowski J."/>
            <person name="Ruckert C."/>
        </authorList>
    </citation>
    <scope>NUCLEOTIDE SEQUENCE</scope>
    <source>
        <strain evidence="2">CGMCC 4.5737</strain>
    </source>
</reference>
<dbReference type="GO" id="GO:0002161">
    <property type="term" value="F:aminoacyl-tRNA deacylase activity"/>
    <property type="evidence" value="ECO:0007669"/>
    <property type="project" value="InterPro"/>
</dbReference>
<evidence type="ECO:0000259" key="1">
    <source>
        <dbReference type="Pfam" id="PF04073"/>
    </source>
</evidence>
<reference evidence="2" key="2">
    <citation type="submission" date="2020-09" db="EMBL/GenBank/DDBJ databases">
        <authorList>
            <person name="Sun Q."/>
            <person name="Zhou Y."/>
        </authorList>
    </citation>
    <scope>NUCLEOTIDE SEQUENCE</scope>
    <source>
        <strain evidence="2">CGMCC 4.5737</strain>
    </source>
</reference>
<dbReference type="InterPro" id="IPR007214">
    <property type="entry name" value="YbaK/aa-tRNA-synth-assoc-dom"/>
</dbReference>
<dbReference type="Pfam" id="PF04073">
    <property type="entry name" value="tRNA_edit"/>
    <property type="match status" value="1"/>
</dbReference>
<dbReference type="SUPFAM" id="SSF55826">
    <property type="entry name" value="YbaK/ProRS associated domain"/>
    <property type="match status" value="1"/>
</dbReference>
<organism evidence="2 3">
    <name type="scientific">Longimycelium tulufanense</name>
    <dbReference type="NCBI Taxonomy" id="907463"/>
    <lineage>
        <taxon>Bacteria</taxon>
        <taxon>Bacillati</taxon>
        <taxon>Actinomycetota</taxon>
        <taxon>Actinomycetes</taxon>
        <taxon>Pseudonocardiales</taxon>
        <taxon>Pseudonocardiaceae</taxon>
        <taxon>Longimycelium</taxon>
    </lineage>
</organism>
<dbReference type="RefSeq" id="WP_189060396.1">
    <property type="nucleotide sequence ID" value="NZ_BMMK01000024.1"/>
</dbReference>
<dbReference type="Proteomes" id="UP000637578">
    <property type="component" value="Unassembled WGS sequence"/>
</dbReference>
<dbReference type="Gene3D" id="3.90.960.10">
    <property type="entry name" value="YbaK/aminoacyl-tRNA synthetase-associated domain"/>
    <property type="match status" value="1"/>
</dbReference>
<dbReference type="PANTHER" id="PTHR30411">
    <property type="entry name" value="CYTOPLASMIC PROTEIN"/>
    <property type="match status" value="1"/>
</dbReference>
<dbReference type="CDD" id="cd04939">
    <property type="entry name" value="PA2301"/>
    <property type="match status" value="1"/>
</dbReference>
<keyword evidence="3" id="KW-1185">Reference proteome</keyword>
<gene>
    <name evidence="2" type="ORF">GCM10012275_45010</name>
</gene>
<dbReference type="EMBL" id="BMMK01000024">
    <property type="protein sequence ID" value="GGM69559.1"/>
    <property type="molecule type" value="Genomic_DNA"/>
</dbReference>
<sequence>MMWSVAGQLRAEPAADRLDLLATPVAEALRALPEADVARCGVAEIDPALADTAALCEHLRVPLHASANCVVVSGKRAGEVRYAACVVLATTRVDVNNTVRRRLDVRKASFAPMDDAVARTGTEYGGITPLGLPAEWPLLLDPAVADSTELVVGSGVRRSKLLLPGDLLARLPRAEILDGLGIPTT</sequence>
<protein>
    <recommendedName>
        <fullName evidence="1">YbaK/aminoacyl-tRNA synthetase-associated domain-containing protein</fullName>
    </recommendedName>
</protein>
<feature type="domain" description="YbaK/aminoacyl-tRNA synthetase-associated" evidence="1">
    <location>
        <begin position="47"/>
        <end position="170"/>
    </location>
</feature>
<name>A0A8J3CFX6_9PSEU</name>
<comment type="caution">
    <text evidence="2">The sequence shown here is derived from an EMBL/GenBank/DDBJ whole genome shotgun (WGS) entry which is preliminary data.</text>
</comment>
<dbReference type="AlphaFoldDB" id="A0A8J3CFX6"/>
<evidence type="ECO:0000313" key="3">
    <source>
        <dbReference type="Proteomes" id="UP000637578"/>
    </source>
</evidence>